<evidence type="ECO:0000256" key="9">
    <source>
        <dbReference type="SAM" id="Coils"/>
    </source>
</evidence>
<evidence type="ECO:0000313" key="13">
    <source>
        <dbReference type="EMBL" id="KAG2183466.1"/>
    </source>
</evidence>
<reference evidence="13" key="1">
    <citation type="submission" date="2020-12" db="EMBL/GenBank/DDBJ databases">
        <title>Metabolic potential, ecology and presence of endohyphal bacteria is reflected in genomic diversity of Mucoromycotina.</title>
        <authorList>
            <person name="Muszewska A."/>
            <person name="Okrasinska A."/>
            <person name="Steczkiewicz K."/>
            <person name="Drgas O."/>
            <person name="Orlowska M."/>
            <person name="Perlinska-Lenart U."/>
            <person name="Aleksandrzak-Piekarczyk T."/>
            <person name="Szatraj K."/>
            <person name="Zielenkiewicz U."/>
            <person name="Pilsyk S."/>
            <person name="Malc E."/>
            <person name="Mieczkowski P."/>
            <person name="Kruszewska J.S."/>
            <person name="Biernat P."/>
            <person name="Pawlowska J."/>
        </authorList>
    </citation>
    <scope>NUCLEOTIDE SEQUENCE</scope>
    <source>
        <strain evidence="13">WA0000067209</strain>
    </source>
</reference>
<evidence type="ECO:0000256" key="7">
    <source>
        <dbReference type="ARBA" id="ARBA00023203"/>
    </source>
</evidence>
<evidence type="ECO:0000259" key="11">
    <source>
        <dbReference type="PROSITE" id="PS51456"/>
    </source>
</evidence>
<feature type="region of interest" description="Actin-binding" evidence="8">
    <location>
        <begin position="662"/>
        <end position="684"/>
    </location>
</feature>
<dbReference type="GO" id="GO:0007015">
    <property type="term" value="P:actin filament organization"/>
    <property type="evidence" value="ECO:0007669"/>
    <property type="project" value="TreeGrafter"/>
</dbReference>
<dbReference type="InterPro" id="IPR036961">
    <property type="entry name" value="Kinesin_motor_dom_sf"/>
</dbReference>
<comment type="similarity">
    <text evidence="1 8">Belongs to the TRAFAC class myosin-kinesin ATPase superfamily. Myosin family.</text>
</comment>
<dbReference type="SUPFAM" id="SSF90257">
    <property type="entry name" value="Myosin rod fragments"/>
    <property type="match status" value="1"/>
</dbReference>
<dbReference type="GO" id="GO:0000146">
    <property type="term" value="F:microfilament motor activity"/>
    <property type="evidence" value="ECO:0007669"/>
    <property type="project" value="TreeGrafter"/>
</dbReference>
<dbReference type="Pfam" id="PF01576">
    <property type="entry name" value="Myosin_tail_1"/>
    <property type="match status" value="1"/>
</dbReference>
<feature type="domain" description="Myosin N-terminal SH3-like" evidence="12">
    <location>
        <begin position="39"/>
        <end position="91"/>
    </location>
</feature>
<evidence type="ECO:0000256" key="2">
    <source>
        <dbReference type="ARBA" id="ARBA00022741"/>
    </source>
</evidence>
<dbReference type="SUPFAM" id="SSF52540">
    <property type="entry name" value="P-loop containing nucleoside triphosphate hydrolases"/>
    <property type="match status" value="1"/>
</dbReference>
<evidence type="ECO:0000256" key="3">
    <source>
        <dbReference type="ARBA" id="ARBA00022840"/>
    </source>
</evidence>
<comment type="caution">
    <text evidence="13">The sequence shown here is derived from an EMBL/GenBank/DDBJ whole genome shotgun (WGS) entry which is preliminary data.</text>
</comment>
<dbReference type="Gene3D" id="1.20.5.4820">
    <property type="match status" value="1"/>
</dbReference>
<dbReference type="Proteomes" id="UP000654370">
    <property type="component" value="Unassembled WGS sequence"/>
</dbReference>
<keyword evidence="3 8" id="KW-0067">ATP-binding</keyword>
<dbReference type="Pfam" id="PF02736">
    <property type="entry name" value="Myosin_N"/>
    <property type="match status" value="1"/>
</dbReference>
<feature type="coiled-coil region" evidence="9">
    <location>
        <begin position="1976"/>
        <end position="2101"/>
    </location>
</feature>
<keyword evidence="2 8" id="KW-0547">Nucleotide-binding</keyword>
<feature type="compositionally biased region" description="Polar residues" evidence="10">
    <location>
        <begin position="1408"/>
        <end position="1421"/>
    </location>
</feature>
<feature type="domain" description="Myosin motor" evidence="11">
    <location>
        <begin position="95"/>
        <end position="784"/>
    </location>
</feature>
<dbReference type="Pfam" id="PF00063">
    <property type="entry name" value="Myosin_head"/>
    <property type="match status" value="1"/>
</dbReference>
<feature type="region of interest" description="Disordered" evidence="10">
    <location>
        <begin position="1607"/>
        <end position="1635"/>
    </location>
</feature>
<sequence>MSLSRIAAGDPTVDLDGTESYLKHYVNEDTSVVEQAAFNEKKWVWVEDEEEGYLRGEIINEIESEQKLEVLLHNGAQVKIVDINDTQQMNPPKFDQVEDAAQLTYLNEASVVHNLRIRYFSNKIYTYSGLFLVAVNPFQTLPMYSDAIIALYKNKRRGELPPHIYAAADQAYHDMMRNNENQSILITGESGAGKTESTKRVIQYLTAIASGKEIGHLEKQILQANPILEAFGNAQTIRNKNSSRFGKFIRIEFNLGGTISGAHIEYYLLEKSRVHKQASKERNYHIFYQLLAANKDLKDLLLLDGTLNNYAYIKDSAKVIEGVDDQQELRNTMNAMDVIGFDIDDQMSFFRVVASILHMGNIPVVEGRDCQAEIKDFSAAERACHLLGIPVQEFCSGLLNPRIKAGRDWVSQARTKNQVVSSLEALAKVLYERSFGKIVEKINQAIDAGKGSGNLGFIGVLDIAGFEIFDVNSFEQLCINYTNEKLQQFFNHHMFAAEQEEYSKEGIEWSYIDFGLDLQPTIDLIEKTNPIGVLSCLDEECVMPKASDKTFTEKMESLWAGKSSKYEQVRFKQGFILNHYAANVEYATEGWLDKNKDPLNETVARLLARSSEKYMSSLFLDYSTDEQVSEPSAGSSNKFRSIKARKGAGFLRTVAQRHKEQLNSLVRTLYDTQPHFIRCIVPNPENKPSKFSALLVLDQLRCNGVLEGIRIQRKGYPNRLSFADFRKRYEIICPGKMAPGFIDGHKTAQIILDEAQLDESTYKIGLSKVFFKADIMAHMDEIRDEHLNRAFTGFQARCRTFLRTKFARKRTIQLEMIQKLQKNARIYVALSGWSWWKLYSKVKPLTSITRMDEELQEKKETISELELVVKQKESESQKYTELNRSLEQEKDMLIQQLETERQIAEDNSEILSRAQDKLSQTLEELQDTTTELRNAETELEDAKKAQQANVELVESLKSHIQEKEASITQLKSELLESQQKIHNVSQKLVDNAAKIETLTQQLASSHGNNKEVKSLLEEKEMELNEAKKEMIGQQQELSRLKQVIYDNITASQKKLESVETDYKTTLESFETLEHENQKIRNMLHTQEDEFAKLNNQFDQQALQKDLSDRDMQLLQSRLDMLTEELDIENVKRQQLMDDQVKYHEELSKMRQLMEAKVDEATKQNELQNFREQELDDLKSQNSAYEQELKDVRKKNMEAISKLNEDKQQLRAEIFVHEQEKNELEKSSRNLANQLAEKQEYIELLESVKQKIADELKHKKCEIADLEVAMSKSAEEKTLLEHRLSAEMTKNGDLDISNQKTKESCDMLEKENSQLKEELSGLSNKLEHINGDNESLTSELTELQNKSKASEAEKSKISKQFSVMNSEIERLKAQHRQEVESLRKALQEAMKSNQDDRVQFQLEREKLQSRVSQVEKASSRLTTEAEGARMEADRDRSELKQVQKLLKHGETQVEALKAQLQSEKQEREQAESEARKLRHSVDNLTAEVEENRDVMANLQKRKDVLESELKTFEIEAGKEGKASTATKKQQRQLEQRLIELQEEVEKLADSLRIADDSRKQLEQYGIECRLQMEQEYTSKENVWKETKFLLMTEIDQLTEKYEKEQRVTEQLRASNSKLSSDLEGHANARDEAHNNEQNKALKRLEAQLAEMQQKIETEEKAKLNYQEISSIYENKAMDLQNEIEKQELQLEHVQKSLQEAQKYIIELEQNCMADKETIELLEAKSARLSEKVVKLQEDIDDMEEQHNVDIAQRDLPSGGSVKREIWEELSSKNAKLEEVKRGLQAQLRLVQQKLDDYEREFNSMLKHKESLQLEIEDLREQLEGKTKSLAEELSIRRKLEVEMQKLQVLFNTESAKAIESSEMSNLYKDKAETAMNKYEEVNIAKLRLEKSENTLKSLQEEVTEDLRMEKLYREQAESKLAKMEAQMAEMESSVDDLLIQKESLTNSQTRLAKELKMERERNSKDKAEWVHAEDASRRKYQRELSTATNELEEHRELVKSLQAENRFNSSTIEELNARLEEESLGNITWKREKEKLESRLAELMISLQALQEERDDIQEDLESIMIKSSDSQNALVESENQRIELEQRCHMLQKRLRDSEDQNLSVIQSKQLYERNIQSLGSELYEVKARLDEAHDMEIEAKNKAQKAELLVIEAQNENVRLQELNDELSQQKVSLEKQLQELQKCVLDDSKLGSASSARGVPLGLRIEELKAQLESEAKARLETTRTIRNNERFIEAQKKALTENEEQVSRQQEELLAAEQRVKSLRSELDDLFVSEAKTRSLQRSAEREAKEAQERAARLERELERLKLRNIDRSVSASPSLSMLSSG</sequence>
<organism evidence="13 14">
    <name type="scientific">Mortierella isabellina</name>
    <name type="common">Filamentous fungus</name>
    <name type="synonym">Umbelopsis isabellina</name>
    <dbReference type="NCBI Taxonomy" id="91625"/>
    <lineage>
        <taxon>Eukaryota</taxon>
        <taxon>Fungi</taxon>
        <taxon>Fungi incertae sedis</taxon>
        <taxon>Mucoromycota</taxon>
        <taxon>Mucoromycotina</taxon>
        <taxon>Umbelopsidomycetes</taxon>
        <taxon>Umbelopsidales</taxon>
        <taxon>Umbelopsidaceae</taxon>
        <taxon>Umbelopsis</taxon>
    </lineage>
</organism>
<evidence type="ECO:0000256" key="8">
    <source>
        <dbReference type="PROSITE-ProRule" id="PRU00782"/>
    </source>
</evidence>
<feature type="compositionally biased region" description="Basic and acidic residues" evidence="10">
    <location>
        <begin position="1425"/>
        <end position="1436"/>
    </location>
</feature>
<dbReference type="Gene3D" id="1.20.58.530">
    <property type="match status" value="1"/>
</dbReference>
<dbReference type="GO" id="GO:0005524">
    <property type="term" value="F:ATP binding"/>
    <property type="evidence" value="ECO:0007669"/>
    <property type="project" value="UniProtKB-UniRule"/>
</dbReference>
<feature type="region of interest" description="Disordered" evidence="10">
    <location>
        <begin position="1408"/>
        <end position="1436"/>
    </location>
</feature>
<dbReference type="CDD" id="cd01377">
    <property type="entry name" value="MYSc_class_II"/>
    <property type="match status" value="1"/>
</dbReference>
<evidence type="ECO:0000256" key="6">
    <source>
        <dbReference type="ARBA" id="ARBA00023175"/>
    </source>
</evidence>
<feature type="coiled-coil region" evidence="9">
    <location>
        <begin position="2137"/>
        <end position="2311"/>
    </location>
</feature>
<evidence type="ECO:0000259" key="12">
    <source>
        <dbReference type="PROSITE" id="PS51844"/>
    </source>
</evidence>
<keyword evidence="7 8" id="KW-0009">Actin-binding</keyword>
<keyword evidence="5 8" id="KW-0518">Myosin</keyword>
<evidence type="ECO:0000256" key="1">
    <source>
        <dbReference type="ARBA" id="ARBA00008314"/>
    </source>
</evidence>
<accession>A0A8H7Q2G6</accession>
<evidence type="ECO:0000256" key="10">
    <source>
        <dbReference type="SAM" id="MobiDB-lite"/>
    </source>
</evidence>
<dbReference type="FunFam" id="1.10.10.820:FF:000001">
    <property type="entry name" value="Myosin heavy chain"/>
    <property type="match status" value="1"/>
</dbReference>
<dbReference type="EMBL" id="JAEPQZ010000003">
    <property type="protein sequence ID" value="KAG2183466.1"/>
    <property type="molecule type" value="Genomic_DNA"/>
</dbReference>
<dbReference type="InterPro" id="IPR027417">
    <property type="entry name" value="P-loop_NTPase"/>
</dbReference>
<dbReference type="PROSITE" id="PS51456">
    <property type="entry name" value="MYOSIN_MOTOR"/>
    <property type="match status" value="1"/>
</dbReference>
<evidence type="ECO:0000256" key="5">
    <source>
        <dbReference type="ARBA" id="ARBA00023123"/>
    </source>
</evidence>
<dbReference type="Gene3D" id="2.30.30.360">
    <property type="entry name" value="Myosin S1 fragment, N-terminal"/>
    <property type="match status" value="1"/>
</dbReference>
<dbReference type="InterPro" id="IPR002928">
    <property type="entry name" value="Myosin_tail"/>
</dbReference>
<dbReference type="GO" id="GO:0016020">
    <property type="term" value="C:membrane"/>
    <property type="evidence" value="ECO:0007669"/>
    <property type="project" value="TreeGrafter"/>
</dbReference>
<feature type="coiled-coil region" evidence="9">
    <location>
        <begin position="1069"/>
        <end position="1268"/>
    </location>
</feature>
<dbReference type="Gene3D" id="1.20.5.340">
    <property type="match status" value="1"/>
</dbReference>
<evidence type="ECO:0000313" key="14">
    <source>
        <dbReference type="Proteomes" id="UP000654370"/>
    </source>
</evidence>
<keyword evidence="6 8" id="KW-0505">Motor protein</keyword>
<dbReference type="PROSITE" id="PS51844">
    <property type="entry name" value="SH3_LIKE"/>
    <property type="match status" value="1"/>
</dbReference>
<feature type="compositionally biased region" description="Basic and acidic residues" evidence="10">
    <location>
        <begin position="1619"/>
        <end position="1635"/>
    </location>
</feature>
<proteinExistence type="inferred from homology"/>
<feature type="binding site" evidence="8">
    <location>
        <begin position="188"/>
        <end position="195"/>
    </location>
    <ligand>
        <name>ATP</name>
        <dbReference type="ChEBI" id="CHEBI:30616"/>
    </ligand>
</feature>
<dbReference type="Gene3D" id="1.20.120.720">
    <property type="entry name" value="Myosin VI head, motor domain, U50 subdomain"/>
    <property type="match status" value="1"/>
</dbReference>
<dbReference type="PANTHER" id="PTHR13140">
    <property type="entry name" value="MYOSIN"/>
    <property type="match status" value="1"/>
</dbReference>
<dbReference type="InterPro" id="IPR004009">
    <property type="entry name" value="SH3_Myosin"/>
</dbReference>
<dbReference type="PRINTS" id="PR00193">
    <property type="entry name" value="MYOSINHEAVY"/>
</dbReference>
<keyword evidence="14" id="KW-1185">Reference proteome</keyword>
<dbReference type="GO" id="GO:0005737">
    <property type="term" value="C:cytoplasm"/>
    <property type="evidence" value="ECO:0007669"/>
    <property type="project" value="TreeGrafter"/>
</dbReference>
<dbReference type="OrthoDB" id="6108017at2759"/>
<protein>
    <submittedName>
        <fullName evidence="13">Uncharacterized protein</fullName>
    </submittedName>
</protein>
<dbReference type="GO" id="GO:0051015">
    <property type="term" value="F:actin filament binding"/>
    <property type="evidence" value="ECO:0007669"/>
    <property type="project" value="InterPro"/>
</dbReference>
<keyword evidence="4 9" id="KW-0175">Coiled coil</keyword>
<dbReference type="GO" id="GO:0016459">
    <property type="term" value="C:myosin complex"/>
    <property type="evidence" value="ECO:0007669"/>
    <property type="project" value="UniProtKB-KW"/>
</dbReference>
<gene>
    <name evidence="13" type="ORF">INT43_006472</name>
</gene>
<evidence type="ECO:0000256" key="4">
    <source>
        <dbReference type="ARBA" id="ARBA00023054"/>
    </source>
</evidence>
<dbReference type="SMART" id="SM00242">
    <property type="entry name" value="MYSc"/>
    <property type="match status" value="1"/>
</dbReference>
<dbReference type="InterPro" id="IPR001609">
    <property type="entry name" value="Myosin_head_motor_dom-like"/>
</dbReference>
<feature type="coiled-coil region" evidence="9">
    <location>
        <begin position="1880"/>
        <end position="1946"/>
    </location>
</feature>
<dbReference type="Gene3D" id="3.40.850.10">
    <property type="entry name" value="Kinesin motor domain"/>
    <property type="match status" value="1"/>
</dbReference>
<dbReference type="InterPro" id="IPR008989">
    <property type="entry name" value="Myosin_S1_N"/>
</dbReference>
<dbReference type="Gene3D" id="1.10.10.820">
    <property type="match status" value="1"/>
</dbReference>
<feature type="coiled-coil region" evidence="9">
    <location>
        <begin position="848"/>
        <end position="1043"/>
    </location>
</feature>
<dbReference type="PANTHER" id="PTHR13140:SF857">
    <property type="entry name" value="MYOSIN-11"/>
    <property type="match status" value="1"/>
</dbReference>
<name>A0A8H7Q2G6_MORIS</name>